<keyword evidence="6" id="KW-0963">Cytoplasm</keyword>
<keyword evidence="15" id="KW-0169">Cobalamin biosynthesis</keyword>
<proteinExistence type="inferred from homology"/>
<evidence type="ECO:0000256" key="4">
    <source>
        <dbReference type="ARBA" id="ARBA00012454"/>
    </source>
</evidence>
<comment type="pathway">
    <text evidence="2 15">Cofactor biosynthesis; adenosylcobalamin biosynthesis; adenosylcobalamin from cob(II)yrinate a,c-diamide: step 2/7.</text>
</comment>
<dbReference type="NCBIfam" id="TIGR00636">
    <property type="entry name" value="PduO_Nterm"/>
    <property type="match status" value="1"/>
</dbReference>
<evidence type="ECO:0000256" key="9">
    <source>
        <dbReference type="ARBA" id="ARBA00022840"/>
    </source>
</evidence>
<comment type="catalytic activity">
    <reaction evidence="13 15">
        <text>2 cob(II)yrinate a,c diamide + reduced [electron-transfer flavoprotein] + 2 ATP = 2 adenosylcob(III)yrinate a,c-diamide + 2 triphosphate + oxidized [electron-transfer flavoprotein] + 3 H(+)</text>
        <dbReference type="Rhea" id="RHEA:11528"/>
        <dbReference type="Rhea" id="RHEA-COMP:10685"/>
        <dbReference type="Rhea" id="RHEA-COMP:10686"/>
        <dbReference type="ChEBI" id="CHEBI:15378"/>
        <dbReference type="ChEBI" id="CHEBI:18036"/>
        <dbReference type="ChEBI" id="CHEBI:30616"/>
        <dbReference type="ChEBI" id="CHEBI:57692"/>
        <dbReference type="ChEBI" id="CHEBI:58307"/>
        <dbReference type="ChEBI" id="CHEBI:58503"/>
        <dbReference type="ChEBI" id="CHEBI:58537"/>
        <dbReference type="EC" id="2.5.1.17"/>
    </reaction>
</comment>
<evidence type="ECO:0000259" key="16">
    <source>
        <dbReference type="Pfam" id="PF01923"/>
    </source>
</evidence>
<dbReference type="EMBL" id="MFBS01000018">
    <property type="protein sequence ID" value="OGE09579.1"/>
    <property type="molecule type" value="Genomic_DNA"/>
</dbReference>
<comment type="caution">
    <text evidence="17">The sequence shown here is derived from an EMBL/GenBank/DDBJ whole genome shotgun (WGS) entry which is preliminary data.</text>
</comment>
<protein>
    <recommendedName>
        <fullName evidence="5 15">Corrinoid adenosyltransferase</fullName>
        <ecNumber evidence="4 15">2.5.1.17</ecNumber>
    </recommendedName>
    <alternativeName>
        <fullName evidence="10 15">Cob(II)alamin adenosyltransferase</fullName>
    </alternativeName>
    <alternativeName>
        <fullName evidence="12 15">Cob(II)yrinic acid a,c-diamide adenosyltransferase</fullName>
    </alternativeName>
    <alternativeName>
        <fullName evidence="11 15">Cobinamide/cobalamin adenosyltransferase</fullName>
    </alternativeName>
</protein>
<dbReference type="AlphaFoldDB" id="A0A1F5I008"/>
<keyword evidence="8 15" id="KW-0547">Nucleotide-binding</keyword>
<name>A0A1F5I008_9BACT</name>
<accession>A0A1F5I008</accession>
<dbReference type="Pfam" id="PF01923">
    <property type="entry name" value="Cob_adeno_trans"/>
    <property type="match status" value="1"/>
</dbReference>
<feature type="domain" description="Cobalamin adenosyltransferase-like" evidence="16">
    <location>
        <begin position="6"/>
        <end position="169"/>
    </location>
</feature>
<dbReference type="GO" id="GO:0005737">
    <property type="term" value="C:cytoplasm"/>
    <property type="evidence" value="ECO:0007669"/>
    <property type="project" value="UniProtKB-SubCell"/>
</dbReference>
<comment type="subcellular location">
    <subcellularLocation>
        <location evidence="1">Cytoplasm</location>
    </subcellularLocation>
</comment>
<evidence type="ECO:0000256" key="8">
    <source>
        <dbReference type="ARBA" id="ARBA00022741"/>
    </source>
</evidence>
<dbReference type="SUPFAM" id="SSF89028">
    <property type="entry name" value="Cobalamin adenosyltransferase-like"/>
    <property type="match status" value="1"/>
</dbReference>
<evidence type="ECO:0000256" key="1">
    <source>
        <dbReference type="ARBA" id="ARBA00004496"/>
    </source>
</evidence>
<dbReference type="EC" id="2.5.1.17" evidence="4 15"/>
<keyword evidence="9 15" id="KW-0067">ATP-binding</keyword>
<reference evidence="17 18" key="1">
    <citation type="journal article" date="2016" name="Nat. Commun.">
        <title>Thousands of microbial genomes shed light on interconnected biogeochemical processes in an aquifer system.</title>
        <authorList>
            <person name="Anantharaman K."/>
            <person name="Brown C.T."/>
            <person name="Hug L.A."/>
            <person name="Sharon I."/>
            <person name="Castelle C.J."/>
            <person name="Probst A.J."/>
            <person name="Thomas B.C."/>
            <person name="Singh A."/>
            <person name="Wilkins M.J."/>
            <person name="Karaoz U."/>
            <person name="Brodie E.L."/>
            <person name="Williams K.H."/>
            <person name="Hubbard S.S."/>
            <person name="Banfield J.F."/>
        </authorList>
    </citation>
    <scope>NUCLEOTIDE SEQUENCE [LARGE SCALE GENOMIC DNA]</scope>
</reference>
<gene>
    <name evidence="17" type="ORF">A3A60_01460</name>
</gene>
<dbReference type="Gene3D" id="1.20.1200.10">
    <property type="entry name" value="Cobalamin adenosyltransferase-like"/>
    <property type="match status" value="1"/>
</dbReference>
<evidence type="ECO:0000256" key="6">
    <source>
        <dbReference type="ARBA" id="ARBA00022490"/>
    </source>
</evidence>
<evidence type="ECO:0000256" key="5">
    <source>
        <dbReference type="ARBA" id="ARBA00020963"/>
    </source>
</evidence>
<evidence type="ECO:0000256" key="2">
    <source>
        <dbReference type="ARBA" id="ARBA00005121"/>
    </source>
</evidence>
<evidence type="ECO:0000256" key="3">
    <source>
        <dbReference type="ARBA" id="ARBA00007487"/>
    </source>
</evidence>
<dbReference type="GO" id="GO:0009236">
    <property type="term" value="P:cobalamin biosynthetic process"/>
    <property type="evidence" value="ECO:0007669"/>
    <property type="project" value="UniProtKB-UniRule"/>
</dbReference>
<evidence type="ECO:0000256" key="12">
    <source>
        <dbReference type="ARBA" id="ARBA00033354"/>
    </source>
</evidence>
<dbReference type="STRING" id="1797729.A3A60_01460"/>
<evidence type="ECO:0000313" key="18">
    <source>
        <dbReference type="Proteomes" id="UP000179227"/>
    </source>
</evidence>
<dbReference type="InterPro" id="IPR016030">
    <property type="entry name" value="CblAdoTrfase-like"/>
</dbReference>
<evidence type="ECO:0000256" key="7">
    <source>
        <dbReference type="ARBA" id="ARBA00022679"/>
    </source>
</evidence>
<keyword evidence="7 15" id="KW-0808">Transferase</keyword>
<comment type="similarity">
    <text evidence="3 15">Belongs to the Cob(I)alamin adenosyltransferase family.</text>
</comment>
<dbReference type="UniPathway" id="UPA00148">
    <property type="reaction ID" value="UER00233"/>
</dbReference>
<evidence type="ECO:0000256" key="13">
    <source>
        <dbReference type="ARBA" id="ARBA00048555"/>
    </source>
</evidence>
<dbReference type="GO" id="GO:0005524">
    <property type="term" value="F:ATP binding"/>
    <property type="evidence" value="ECO:0007669"/>
    <property type="project" value="UniProtKB-UniRule"/>
</dbReference>
<evidence type="ECO:0000256" key="11">
    <source>
        <dbReference type="ARBA" id="ARBA00033334"/>
    </source>
</evidence>
<organism evidence="17 18">
    <name type="scientific">Candidatus Curtissbacteria bacterium RIFCSPLOWO2_01_FULL_42_26</name>
    <dbReference type="NCBI Taxonomy" id="1797729"/>
    <lineage>
        <taxon>Bacteria</taxon>
        <taxon>Candidatus Curtissiibacteriota</taxon>
    </lineage>
</organism>
<dbReference type="PANTHER" id="PTHR12213">
    <property type="entry name" value="CORRINOID ADENOSYLTRANSFERASE"/>
    <property type="match status" value="1"/>
</dbReference>
<dbReference type="Proteomes" id="UP000179227">
    <property type="component" value="Unassembled WGS sequence"/>
</dbReference>
<evidence type="ECO:0000256" key="14">
    <source>
        <dbReference type="ARBA" id="ARBA00048692"/>
    </source>
</evidence>
<dbReference type="FunFam" id="1.20.1200.10:FF:000003">
    <property type="entry name" value="ATP:cob(I)alamin adenosyltransferase"/>
    <property type="match status" value="1"/>
</dbReference>
<comment type="catalytic activity">
    <reaction evidence="14 15">
        <text>2 cob(II)alamin + reduced [electron-transfer flavoprotein] + 2 ATP = 2 adenosylcob(III)alamin + 2 triphosphate + oxidized [electron-transfer flavoprotein] + 3 H(+)</text>
        <dbReference type="Rhea" id="RHEA:28671"/>
        <dbReference type="Rhea" id="RHEA-COMP:10685"/>
        <dbReference type="Rhea" id="RHEA-COMP:10686"/>
        <dbReference type="ChEBI" id="CHEBI:15378"/>
        <dbReference type="ChEBI" id="CHEBI:16304"/>
        <dbReference type="ChEBI" id="CHEBI:18036"/>
        <dbReference type="ChEBI" id="CHEBI:18408"/>
        <dbReference type="ChEBI" id="CHEBI:30616"/>
        <dbReference type="ChEBI" id="CHEBI:57692"/>
        <dbReference type="ChEBI" id="CHEBI:58307"/>
        <dbReference type="EC" id="2.5.1.17"/>
    </reaction>
</comment>
<dbReference type="InterPro" id="IPR036451">
    <property type="entry name" value="CblAdoTrfase-like_sf"/>
</dbReference>
<sequence>MKPVKIYTKTGDRGTTSLFGGKRVDKDNLRVEAYGNVDELNSLIGEILTENPLPDLSQKLERIQAELFVLGADLATPKNIKIKVPRVTKSFTKRLEKEIDAWQKNLPKITRFILPGGNKVGAKLHLARTVARRAERAIEALTKVEKINANTQIYVNRLSDWFFVAARYVNKIDNVKEKTWRGRR</sequence>
<evidence type="ECO:0000256" key="10">
    <source>
        <dbReference type="ARBA" id="ARBA00031529"/>
    </source>
</evidence>
<dbReference type="PANTHER" id="PTHR12213:SF0">
    <property type="entry name" value="CORRINOID ADENOSYLTRANSFERASE MMAB"/>
    <property type="match status" value="1"/>
</dbReference>
<dbReference type="GO" id="GO:0008817">
    <property type="term" value="F:corrinoid adenosyltransferase activity"/>
    <property type="evidence" value="ECO:0007669"/>
    <property type="project" value="UniProtKB-UniRule"/>
</dbReference>
<evidence type="ECO:0000256" key="15">
    <source>
        <dbReference type="RuleBase" id="RU366026"/>
    </source>
</evidence>
<dbReference type="InterPro" id="IPR029499">
    <property type="entry name" value="PduO-typ"/>
</dbReference>
<evidence type="ECO:0000313" key="17">
    <source>
        <dbReference type="EMBL" id="OGE09579.1"/>
    </source>
</evidence>